<dbReference type="WBParaSite" id="TASK_0000008701-mRNA-1">
    <property type="protein sequence ID" value="TASK_0000008701-mRNA-1"/>
    <property type="gene ID" value="TASK_0000008701"/>
</dbReference>
<dbReference type="Pfam" id="PF01588">
    <property type="entry name" value="tRNA_bind"/>
    <property type="match status" value="1"/>
</dbReference>
<dbReference type="InterPro" id="IPR002547">
    <property type="entry name" value="tRNA-bd_dom"/>
</dbReference>
<sequence>MTFEKLTANVRKKITLLANSDESAIKHAELVYAESNTQLKQEISTLKEKLSNLEIIAGFKEHSPLVAKAVPPPKGGKKGKDLPIDVSRIDMRVGKIVEVERHPDADSLFVEKVNLGEGNLRTVVSGLVPHVPIEMMQGLVGIFMCNLKPVKMRGIESQGMLMCATDADGRVEPLVIEGPAELMLGDRVYVQGYPGQPDAQLNPKKKVWEQVKPDMRVDGAQIATYKGVPWKLMNSPNAVIKAPTMVDAQIS</sequence>
<evidence type="ECO:0000313" key="10">
    <source>
        <dbReference type="WBParaSite" id="TASK_0000008701-mRNA-1"/>
    </source>
</evidence>
<comment type="subcellular location">
    <subcellularLocation>
        <location evidence="1">Cytoplasm</location>
    </subcellularLocation>
</comment>
<proteinExistence type="predicted"/>
<organism evidence="10">
    <name type="scientific">Taenia asiatica</name>
    <name type="common">Asian tapeworm</name>
    <dbReference type="NCBI Taxonomy" id="60517"/>
    <lineage>
        <taxon>Eukaryota</taxon>
        <taxon>Metazoa</taxon>
        <taxon>Spiralia</taxon>
        <taxon>Lophotrochozoa</taxon>
        <taxon>Platyhelminthes</taxon>
        <taxon>Cestoda</taxon>
        <taxon>Eucestoda</taxon>
        <taxon>Cyclophyllidea</taxon>
        <taxon>Taeniidae</taxon>
        <taxon>Taenia</taxon>
    </lineage>
</organism>
<dbReference type="InterPro" id="IPR051270">
    <property type="entry name" value="Tyrosine-tRNA_ligase_regulator"/>
</dbReference>
<dbReference type="FunFam" id="2.40.50.140:FF:000047">
    <property type="entry name" value="tyrosine--tRNA ligase, cytoplasmic isoform X2"/>
    <property type="match status" value="1"/>
</dbReference>
<dbReference type="SUPFAM" id="SSF50249">
    <property type="entry name" value="Nucleic acid-binding proteins"/>
    <property type="match status" value="1"/>
</dbReference>
<evidence type="ECO:0000256" key="4">
    <source>
        <dbReference type="ARBA" id="ARBA00022884"/>
    </source>
</evidence>
<protein>
    <submittedName>
        <fullName evidence="10">tRNA-binding domain-containing protein</fullName>
    </submittedName>
</protein>
<reference evidence="10" key="1">
    <citation type="submission" date="2017-02" db="UniProtKB">
        <authorList>
            <consortium name="WormBaseParasite"/>
        </authorList>
    </citation>
    <scope>IDENTIFICATION</scope>
</reference>
<dbReference type="GO" id="GO:0005737">
    <property type="term" value="C:cytoplasm"/>
    <property type="evidence" value="ECO:0007669"/>
    <property type="project" value="UniProtKB-SubCell"/>
</dbReference>
<reference evidence="8 9" key="2">
    <citation type="submission" date="2018-11" db="EMBL/GenBank/DDBJ databases">
        <authorList>
            <consortium name="Pathogen Informatics"/>
        </authorList>
    </citation>
    <scope>NUCLEOTIDE SEQUENCE [LARGE SCALE GENOMIC DNA]</scope>
</reference>
<feature type="domain" description="TRNA-binding" evidence="7">
    <location>
        <begin position="85"/>
        <end position="189"/>
    </location>
</feature>
<dbReference type="PANTHER" id="PTHR11586:SF33">
    <property type="entry name" value="AMINOACYL TRNA SYNTHASE COMPLEX-INTERACTING MULTIFUNCTIONAL PROTEIN 1"/>
    <property type="match status" value="1"/>
</dbReference>
<keyword evidence="5" id="KW-0648">Protein biosynthesis</keyword>
<evidence type="ECO:0000256" key="5">
    <source>
        <dbReference type="ARBA" id="ARBA00022917"/>
    </source>
</evidence>
<dbReference type="Gene3D" id="2.40.50.140">
    <property type="entry name" value="Nucleic acid-binding proteins"/>
    <property type="match status" value="1"/>
</dbReference>
<evidence type="ECO:0000256" key="6">
    <source>
        <dbReference type="PROSITE-ProRule" id="PRU00209"/>
    </source>
</evidence>
<dbReference type="InterPro" id="IPR012340">
    <property type="entry name" value="NA-bd_OB-fold"/>
</dbReference>
<dbReference type="GO" id="GO:0000049">
    <property type="term" value="F:tRNA binding"/>
    <property type="evidence" value="ECO:0007669"/>
    <property type="project" value="UniProtKB-UniRule"/>
</dbReference>
<evidence type="ECO:0000256" key="3">
    <source>
        <dbReference type="ARBA" id="ARBA00022555"/>
    </source>
</evidence>
<keyword evidence="2" id="KW-0963">Cytoplasm</keyword>
<keyword evidence="3 6" id="KW-0820">tRNA-binding</keyword>
<keyword evidence="4 6" id="KW-0694">RNA-binding</keyword>
<evidence type="ECO:0000256" key="2">
    <source>
        <dbReference type="ARBA" id="ARBA00022490"/>
    </source>
</evidence>
<dbReference type="CDD" id="cd02799">
    <property type="entry name" value="tRNA_bind_EMAP-II_like"/>
    <property type="match status" value="1"/>
</dbReference>
<evidence type="ECO:0000313" key="8">
    <source>
        <dbReference type="EMBL" id="VDK20219.1"/>
    </source>
</evidence>
<dbReference type="Proteomes" id="UP000282613">
    <property type="component" value="Unassembled WGS sequence"/>
</dbReference>
<dbReference type="STRING" id="60517.A0A0R3VSF6"/>
<dbReference type="AlphaFoldDB" id="A0A0R3VSF6"/>
<name>A0A0R3VSF6_TAEAS</name>
<evidence type="ECO:0000259" key="7">
    <source>
        <dbReference type="PROSITE" id="PS50886"/>
    </source>
</evidence>
<dbReference type="EMBL" id="UYRS01000008">
    <property type="protein sequence ID" value="VDK20219.1"/>
    <property type="molecule type" value="Genomic_DNA"/>
</dbReference>
<keyword evidence="9" id="KW-1185">Reference proteome</keyword>
<dbReference type="PANTHER" id="PTHR11586">
    <property type="entry name" value="TRNA-AMINOACYLATION COFACTOR ARC1 FAMILY MEMBER"/>
    <property type="match status" value="1"/>
</dbReference>
<evidence type="ECO:0000256" key="1">
    <source>
        <dbReference type="ARBA" id="ARBA00004496"/>
    </source>
</evidence>
<dbReference type="GO" id="GO:0006412">
    <property type="term" value="P:translation"/>
    <property type="evidence" value="ECO:0007669"/>
    <property type="project" value="UniProtKB-KW"/>
</dbReference>
<accession>A0A0R3VSF6</accession>
<dbReference type="OrthoDB" id="197206at2759"/>
<dbReference type="PROSITE" id="PS50886">
    <property type="entry name" value="TRBD"/>
    <property type="match status" value="1"/>
</dbReference>
<gene>
    <name evidence="8" type="ORF">TASK_LOCUS88</name>
</gene>
<evidence type="ECO:0000313" key="9">
    <source>
        <dbReference type="Proteomes" id="UP000282613"/>
    </source>
</evidence>